<evidence type="ECO:0008006" key="4">
    <source>
        <dbReference type="Google" id="ProtNLM"/>
    </source>
</evidence>
<evidence type="ECO:0000256" key="1">
    <source>
        <dbReference type="SAM" id="MobiDB-lite"/>
    </source>
</evidence>
<sequence length="110" mass="11752">MCAASPAASSDATAPDDSVRAVVDAGGEPWSRILVLLERRRCELPLGSVLELHSANPQVRSSVREWCRLTGSTLLAEEETGDVSAYRIKLPPPPVHGTPTPFPVPKPESP</sequence>
<evidence type="ECO:0000313" key="3">
    <source>
        <dbReference type="Proteomes" id="UP001235744"/>
    </source>
</evidence>
<feature type="compositionally biased region" description="Pro residues" evidence="1">
    <location>
        <begin position="90"/>
        <end position="110"/>
    </location>
</feature>
<dbReference type="SUPFAM" id="SSF64307">
    <property type="entry name" value="SirA-like"/>
    <property type="match status" value="1"/>
</dbReference>
<dbReference type="InterPro" id="IPR036868">
    <property type="entry name" value="TusA-like_sf"/>
</dbReference>
<dbReference type="EMBL" id="CP120988">
    <property type="protein sequence ID" value="WLQ60624.1"/>
    <property type="molecule type" value="Genomic_DNA"/>
</dbReference>
<feature type="region of interest" description="Disordered" evidence="1">
    <location>
        <begin position="89"/>
        <end position="110"/>
    </location>
</feature>
<dbReference type="Gene3D" id="3.30.110.40">
    <property type="entry name" value="TusA-like domain"/>
    <property type="match status" value="1"/>
</dbReference>
<dbReference type="RefSeq" id="WP_306069150.1">
    <property type="nucleotide sequence ID" value="NZ_CP120988.1"/>
</dbReference>
<keyword evidence="3" id="KW-1185">Reference proteome</keyword>
<protein>
    <recommendedName>
        <fullName evidence="4">Sulfurtransferase TusA family protein</fullName>
    </recommendedName>
</protein>
<organism evidence="2 3">
    <name type="scientific">Streptomyces poriferorum</name>
    <dbReference type="NCBI Taxonomy" id="2798799"/>
    <lineage>
        <taxon>Bacteria</taxon>
        <taxon>Bacillati</taxon>
        <taxon>Actinomycetota</taxon>
        <taxon>Actinomycetes</taxon>
        <taxon>Kitasatosporales</taxon>
        <taxon>Streptomycetaceae</taxon>
        <taxon>Streptomyces</taxon>
    </lineage>
</organism>
<accession>A0ABY9J145</accession>
<reference evidence="2 3" key="1">
    <citation type="submission" date="2023-03" db="EMBL/GenBank/DDBJ databases">
        <title>Isolation and description of six Streptomyces strains from soil environments, able to metabolize different microbial glucans.</title>
        <authorList>
            <person name="Widen T."/>
            <person name="Larsbrink J."/>
        </authorList>
    </citation>
    <scope>NUCLEOTIDE SEQUENCE [LARGE SCALE GENOMIC DNA]</scope>
    <source>
        <strain evidence="2 3">Alt2</strain>
    </source>
</reference>
<name>A0ABY9J145_9ACTN</name>
<dbReference type="Proteomes" id="UP001235744">
    <property type="component" value="Chromosome"/>
</dbReference>
<proteinExistence type="predicted"/>
<gene>
    <name evidence="2" type="ORF">P8A19_36665</name>
</gene>
<evidence type="ECO:0000313" key="2">
    <source>
        <dbReference type="EMBL" id="WLQ60624.1"/>
    </source>
</evidence>